<keyword evidence="3" id="KW-1185">Reference proteome</keyword>
<gene>
    <name evidence="2" type="ORF">GCM10008939_22070</name>
</gene>
<evidence type="ECO:0000256" key="1">
    <source>
        <dbReference type="SAM" id="MobiDB-lite"/>
    </source>
</evidence>
<evidence type="ECO:0000313" key="3">
    <source>
        <dbReference type="Proteomes" id="UP000635726"/>
    </source>
</evidence>
<dbReference type="AlphaFoldDB" id="A0A917UR12"/>
<feature type="region of interest" description="Disordered" evidence="1">
    <location>
        <begin position="87"/>
        <end position="114"/>
    </location>
</feature>
<sequence length="166" mass="17554">MDPGATALGTRTVVDVEIEASISTDTDQDGNLFSVMQLCQTGRVVSTVKHEQRCGGPVKQRHHLLDLVIRGLVGRSFDRNALNIQRRGPTALRGPELSDPGERPSSDHGLPGAVPTGVVVKAASWAGLGIIPDPGAGVDGEDRGGVWKQGPSYRRSQPLNIVFSLG</sequence>
<organism evidence="2 3">
    <name type="scientific">Deinococcus aquiradiocola</name>
    <dbReference type="NCBI Taxonomy" id="393059"/>
    <lineage>
        <taxon>Bacteria</taxon>
        <taxon>Thermotogati</taxon>
        <taxon>Deinococcota</taxon>
        <taxon>Deinococci</taxon>
        <taxon>Deinococcales</taxon>
        <taxon>Deinococcaceae</taxon>
        <taxon>Deinococcus</taxon>
    </lineage>
</organism>
<dbReference type="Proteomes" id="UP000635726">
    <property type="component" value="Unassembled WGS sequence"/>
</dbReference>
<name>A0A917UR12_9DEIO</name>
<dbReference type="EMBL" id="BMOE01000007">
    <property type="protein sequence ID" value="GGJ77621.1"/>
    <property type="molecule type" value="Genomic_DNA"/>
</dbReference>
<proteinExistence type="predicted"/>
<comment type="caution">
    <text evidence="2">The sequence shown here is derived from an EMBL/GenBank/DDBJ whole genome shotgun (WGS) entry which is preliminary data.</text>
</comment>
<accession>A0A917UR12</accession>
<protein>
    <submittedName>
        <fullName evidence="2">Uncharacterized protein</fullName>
    </submittedName>
</protein>
<evidence type="ECO:0000313" key="2">
    <source>
        <dbReference type="EMBL" id="GGJ77621.1"/>
    </source>
</evidence>
<reference evidence="2" key="1">
    <citation type="journal article" date="2014" name="Int. J. Syst. Evol. Microbiol.">
        <title>Complete genome sequence of Corynebacterium casei LMG S-19264T (=DSM 44701T), isolated from a smear-ripened cheese.</title>
        <authorList>
            <consortium name="US DOE Joint Genome Institute (JGI-PGF)"/>
            <person name="Walter F."/>
            <person name="Albersmeier A."/>
            <person name="Kalinowski J."/>
            <person name="Ruckert C."/>
        </authorList>
    </citation>
    <scope>NUCLEOTIDE SEQUENCE</scope>
    <source>
        <strain evidence="2">JCM 14371</strain>
    </source>
</reference>
<reference evidence="2" key="2">
    <citation type="submission" date="2020-09" db="EMBL/GenBank/DDBJ databases">
        <authorList>
            <person name="Sun Q."/>
            <person name="Ohkuma M."/>
        </authorList>
    </citation>
    <scope>NUCLEOTIDE SEQUENCE</scope>
    <source>
        <strain evidence="2">JCM 14371</strain>
    </source>
</reference>